<comment type="caution">
    <text evidence="3">The sequence shown here is derived from an EMBL/GenBank/DDBJ whole genome shotgun (WGS) entry which is preliminary data.</text>
</comment>
<feature type="compositionally biased region" description="Basic and acidic residues" evidence="1">
    <location>
        <begin position="20"/>
        <end position="30"/>
    </location>
</feature>
<protein>
    <submittedName>
        <fullName evidence="3">Nucleoside phosphorylase</fullName>
    </submittedName>
</protein>
<gene>
    <name evidence="3" type="ORF">ACFSBT_13240</name>
</gene>
<dbReference type="InterPro" id="IPR035994">
    <property type="entry name" value="Nucleoside_phosphorylase_sf"/>
</dbReference>
<dbReference type="Proteomes" id="UP001597187">
    <property type="component" value="Unassembled WGS sequence"/>
</dbReference>
<dbReference type="AlphaFoldDB" id="A0ABD6AXY9"/>
<dbReference type="CDD" id="cd09007">
    <property type="entry name" value="NP-I_spr0068"/>
    <property type="match status" value="1"/>
</dbReference>
<evidence type="ECO:0000259" key="2">
    <source>
        <dbReference type="Pfam" id="PF01048"/>
    </source>
</evidence>
<dbReference type="PANTHER" id="PTHR43691">
    <property type="entry name" value="URIDINE PHOSPHORYLASE"/>
    <property type="match status" value="1"/>
</dbReference>
<dbReference type="PANTHER" id="PTHR43691:SF11">
    <property type="entry name" value="FI09636P-RELATED"/>
    <property type="match status" value="1"/>
</dbReference>
<evidence type="ECO:0000313" key="4">
    <source>
        <dbReference type="Proteomes" id="UP001597187"/>
    </source>
</evidence>
<proteinExistence type="predicted"/>
<evidence type="ECO:0000313" key="3">
    <source>
        <dbReference type="EMBL" id="MFD1514240.1"/>
    </source>
</evidence>
<dbReference type="SUPFAM" id="SSF53167">
    <property type="entry name" value="Purine and uridine phosphorylases"/>
    <property type="match status" value="1"/>
</dbReference>
<name>A0ABD6AXY9_9EURY</name>
<keyword evidence="4" id="KW-1185">Reference proteome</keyword>
<organism evidence="3 4">
    <name type="scientific">Halomarina rubra</name>
    <dbReference type="NCBI Taxonomy" id="2071873"/>
    <lineage>
        <taxon>Archaea</taxon>
        <taxon>Methanobacteriati</taxon>
        <taxon>Methanobacteriota</taxon>
        <taxon>Stenosarchaea group</taxon>
        <taxon>Halobacteria</taxon>
        <taxon>Halobacteriales</taxon>
        <taxon>Natronomonadaceae</taxon>
        <taxon>Halomarina</taxon>
    </lineage>
</organism>
<feature type="domain" description="Nucleoside phosphorylase" evidence="2">
    <location>
        <begin position="41"/>
        <end position="255"/>
    </location>
</feature>
<sequence length="258" mass="28242">MPFPNHPGKHRGEALFTPAEHSDYRREHSDGDAATLPEAVIVCYSTTMMEHLTETHDGEFVGHYVGDLFAFESTDGRVGVLGNFGIGAPTTVMLLEELVADGVEAFLSVGFAGCLDDAVEMGEFVVCDGAIRDEGTSHHYVESARMAHPSEAVLAATTDLLTERDESFHVGPSWTTDAIYRETVAEVERYAEAGVLTVEMEASAVFTVADHRDVDAGAMFVVSDYLGTDDWEPKFHRTREDMQRLGETARDVLVAHLD</sequence>
<feature type="region of interest" description="Disordered" evidence="1">
    <location>
        <begin position="1"/>
        <end position="30"/>
    </location>
</feature>
<dbReference type="Pfam" id="PF01048">
    <property type="entry name" value="PNP_UDP_1"/>
    <property type="match status" value="1"/>
</dbReference>
<accession>A0ABD6AXY9</accession>
<evidence type="ECO:0000256" key="1">
    <source>
        <dbReference type="SAM" id="MobiDB-lite"/>
    </source>
</evidence>
<dbReference type="Gene3D" id="3.40.50.1580">
    <property type="entry name" value="Nucleoside phosphorylase domain"/>
    <property type="match status" value="1"/>
</dbReference>
<dbReference type="RefSeq" id="WP_250874214.1">
    <property type="nucleotide sequence ID" value="NZ_JALXFV010000007.1"/>
</dbReference>
<reference evidence="3 4" key="1">
    <citation type="journal article" date="2019" name="Int. J. Syst. Evol. Microbiol.">
        <title>The Global Catalogue of Microorganisms (GCM) 10K type strain sequencing project: providing services to taxonomists for standard genome sequencing and annotation.</title>
        <authorList>
            <consortium name="The Broad Institute Genomics Platform"/>
            <consortium name="The Broad Institute Genome Sequencing Center for Infectious Disease"/>
            <person name="Wu L."/>
            <person name="Ma J."/>
        </authorList>
    </citation>
    <scope>NUCLEOTIDE SEQUENCE [LARGE SCALE GENOMIC DNA]</scope>
    <source>
        <strain evidence="3 4">CGMCC 1.12563</strain>
    </source>
</reference>
<dbReference type="EMBL" id="JBHUDC010000007">
    <property type="protein sequence ID" value="MFD1514240.1"/>
    <property type="molecule type" value="Genomic_DNA"/>
</dbReference>
<dbReference type="InterPro" id="IPR000845">
    <property type="entry name" value="Nucleoside_phosphorylase_d"/>
</dbReference>